<gene>
    <name evidence="1" type="ORF">H4Q32_007716</name>
</gene>
<comment type="caution">
    <text evidence="1">The sequence shown here is derived from an EMBL/GenBank/DDBJ whole genome shotgun (WGS) entry which is preliminary data.</text>
</comment>
<dbReference type="PANTHER" id="PTHR21456">
    <property type="entry name" value="FAMILY WITH SEQUENCE SIMILARITY 102"/>
    <property type="match status" value="1"/>
</dbReference>
<accession>A0ABQ8MHD5</accession>
<evidence type="ECO:0000313" key="1">
    <source>
        <dbReference type="EMBL" id="KAI2661996.1"/>
    </source>
</evidence>
<dbReference type="EMBL" id="JACTAM010000008">
    <property type="protein sequence ID" value="KAI2661996.1"/>
    <property type="molecule type" value="Genomic_DNA"/>
</dbReference>
<evidence type="ECO:0000313" key="2">
    <source>
        <dbReference type="Proteomes" id="UP000830375"/>
    </source>
</evidence>
<organism evidence="1 2">
    <name type="scientific">Labeo rohita</name>
    <name type="common">Indian major carp</name>
    <name type="synonym">Cyprinus rohita</name>
    <dbReference type="NCBI Taxonomy" id="84645"/>
    <lineage>
        <taxon>Eukaryota</taxon>
        <taxon>Metazoa</taxon>
        <taxon>Chordata</taxon>
        <taxon>Craniata</taxon>
        <taxon>Vertebrata</taxon>
        <taxon>Euteleostomi</taxon>
        <taxon>Actinopterygii</taxon>
        <taxon>Neopterygii</taxon>
        <taxon>Teleostei</taxon>
        <taxon>Ostariophysi</taxon>
        <taxon>Cypriniformes</taxon>
        <taxon>Cyprinidae</taxon>
        <taxon>Labeoninae</taxon>
        <taxon>Labeonini</taxon>
        <taxon>Labeo</taxon>
    </lineage>
</organism>
<protein>
    <submittedName>
        <fullName evidence="1">Protein FAM102A</fullName>
    </submittedName>
</protein>
<keyword evidence="2" id="KW-1185">Reference proteome</keyword>
<sequence length="102" mass="11424">MAFLVKKKKFKFQTHVTLEELTAVPFVNGVLFCKIRLLDGGDFTASSTSVHTEWTSSGLQSVSSDYFCCLPATSEKITKRRDKTRSVPSGRMKSLAAIKFER</sequence>
<name>A0ABQ8MHD5_LABRO</name>
<proteinExistence type="predicted"/>
<dbReference type="PANTHER" id="PTHR21456:SF2">
    <property type="entry name" value="EARLY ESTROGEN-INDUCED GENE 1 PROTEIN"/>
    <property type="match status" value="1"/>
</dbReference>
<dbReference type="InterPro" id="IPR039931">
    <property type="entry name" value="EEIG1/2-like"/>
</dbReference>
<reference evidence="1 2" key="1">
    <citation type="submission" date="2022-01" db="EMBL/GenBank/DDBJ databases">
        <title>A high-quality chromosome-level genome assembly of rohu carp, Labeo rohita.</title>
        <authorList>
            <person name="Arick M.A. II"/>
            <person name="Hsu C.-Y."/>
            <person name="Magbanua Z."/>
            <person name="Pechanova O."/>
            <person name="Grover C."/>
            <person name="Miller E."/>
            <person name="Thrash A."/>
            <person name="Ezzel L."/>
            <person name="Alam S."/>
            <person name="Benzie J."/>
            <person name="Hamilton M."/>
            <person name="Karsi A."/>
            <person name="Lawrence M.L."/>
            <person name="Peterson D.G."/>
        </authorList>
    </citation>
    <scope>NUCLEOTIDE SEQUENCE [LARGE SCALE GENOMIC DNA]</scope>
    <source>
        <strain evidence="2">BAU-BD-2019</strain>
        <tissue evidence="1">Blood</tissue>
    </source>
</reference>
<dbReference type="Proteomes" id="UP000830375">
    <property type="component" value="Unassembled WGS sequence"/>
</dbReference>